<dbReference type="AlphaFoldDB" id="A0A4U5M0B1"/>
<name>A0A4U5M0B1_STECR</name>
<proteinExistence type="predicted"/>
<dbReference type="EMBL" id="AZBU02000010">
    <property type="protein sequence ID" value="TKR62032.1"/>
    <property type="molecule type" value="Genomic_DNA"/>
</dbReference>
<organism evidence="1 2">
    <name type="scientific">Steinernema carpocapsae</name>
    <name type="common">Entomopathogenic nematode</name>
    <dbReference type="NCBI Taxonomy" id="34508"/>
    <lineage>
        <taxon>Eukaryota</taxon>
        <taxon>Metazoa</taxon>
        <taxon>Ecdysozoa</taxon>
        <taxon>Nematoda</taxon>
        <taxon>Chromadorea</taxon>
        <taxon>Rhabditida</taxon>
        <taxon>Tylenchina</taxon>
        <taxon>Panagrolaimomorpha</taxon>
        <taxon>Strongyloidoidea</taxon>
        <taxon>Steinernematidae</taxon>
        <taxon>Steinernema</taxon>
    </lineage>
</organism>
<protein>
    <submittedName>
        <fullName evidence="1">Uncharacterized protein</fullName>
    </submittedName>
</protein>
<evidence type="ECO:0000313" key="2">
    <source>
        <dbReference type="Proteomes" id="UP000298663"/>
    </source>
</evidence>
<reference evidence="1 2" key="1">
    <citation type="journal article" date="2015" name="Genome Biol.">
        <title>Comparative genomics of Steinernema reveals deeply conserved gene regulatory networks.</title>
        <authorList>
            <person name="Dillman A.R."/>
            <person name="Macchietto M."/>
            <person name="Porter C.F."/>
            <person name="Rogers A."/>
            <person name="Williams B."/>
            <person name="Antoshechkin I."/>
            <person name="Lee M.M."/>
            <person name="Goodwin Z."/>
            <person name="Lu X."/>
            <person name="Lewis E.E."/>
            <person name="Goodrich-Blair H."/>
            <person name="Stock S.P."/>
            <person name="Adams B.J."/>
            <person name="Sternberg P.W."/>
            <person name="Mortazavi A."/>
        </authorList>
    </citation>
    <scope>NUCLEOTIDE SEQUENCE [LARGE SCALE GENOMIC DNA]</scope>
    <source>
        <strain evidence="1 2">ALL</strain>
    </source>
</reference>
<keyword evidence="2" id="KW-1185">Reference proteome</keyword>
<accession>A0A4U5M0B1</accession>
<sequence length="74" mass="8755">MVPDNMVPDIMVPGHYGTWTLWYMVPGHYGTWTLWYLDIMVPGHYGTWTLWYRTHLKLDRVCPRCVLIVFVLAA</sequence>
<comment type="caution">
    <text evidence="1">The sequence shown here is derived from an EMBL/GenBank/DDBJ whole genome shotgun (WGS) entry which is preliminary data.</text>
</comment>
<evidence type="ECO:0000313" key="1">
    <source>
        <dbReference type="EMBL" id="TKR62032.1"/>
    </source>
</evidence>
<gene>
    <name evidence="1" type="ORF">L596_026045</name>
</gene>
<dbReference type="Proteomes" id="UP000298663">
    <property type="component" value="Unassembled WGS sequence"/>
</dbReference>
<dbReference type="OrthoDB" id="10213521at2759"/>
<reference evidence="1 2" key="2">
    <citation type="journal article" date="2019" name="G3 (Bethesda)">
        <title>Hybrid Assembly of the Genome of the Entomopathogenic Nematode Steinernema carpocapsae Identifies the X-Chromosome.</title>
        <authorList>
            <person name="Serra L."/>
            <person name="Macchietto M."/>
            <person name="Macias-Munoz A."/>
            <person name="McGill C.J."/>
            <person name="Rodriguez I.M."/>
            <person name="Rodriguez B."/>
            <person name="Murad R."/>
            <person name="Mortazavi A."/>
        </authorList>
    </citation>
    <scope>NUCLEOTIDE SEQUENCE [LARGE SCALE GENOMIC DNA]</scope>
    <source>
        <strain evidence="1 2">ALL</strain>
    </source>
</reference>